<reference evidence="2 3" key="1">
    <citation type="journal article" date="2016" name="Genome Biol. Evol.">
        <title>Gene Family Evolution Reflects Adaptation to Soil Environmental Stressors in the Genome of the Collembolan Orchesella cincta.</title>
        <authorList>
            <person name="Faddeeva-Vakhrusheva A."/>
            <person name="Derks M.F."/>
            <person name="Anvar S.Y."/>
            <person name="Agamennone V."/>
            <person name="Suring W."/>
            <person name="Smit S."/>
            <person name="van Straalen N.M."/>
            <person name="Roelofs D."/>
        </authorList>
    </citation>
    <scope>NUCLEOTIDE SEQUENCE [LARGE SCALE GENOMIC DNA]</scope>
    <source>
        <tissue evidence="2">Mixed pool</tissue>
    </source>
</reference>
<keyword evidence="1" id="KW-1133">Transmembrane helix</keyword>
<organism evidence="2 3">
    <name type="scientific">Orchesella cincta</name>
    <name type="common">Springtail</name>
    <name type="synonym">Podura cincta</name>
    <dbReference type="NCBI Taxonomy" id="48709"/>
    <lineage>
        <taxon>Eukaryota</taxon>
        <taxon>Metazoa</taxon>
        <taxon>Ecdysozoa</taxon>
        <taxon>Arthropoda</taxon>
        <taxon>Hexapoda</taxon>
        <taxon>Collembola</taxon>
        <taxon>Entomobryomorpha</taxon>
        <taxon>Entomobryoidea</taxon>
        <taxon>Orchesellidae</taxon>
        <taxon>Orchesellinae</taxon>
        <taxon>Orchesella</taxon>
    </lineage>
</organism>
<dbReference type="Proteomes" id="UP000094527">
    <property type="component" value="Unassembled WGS sequence"/>
</dbReference>
<feature type="transmembrane region" description="Helical" evidence="1">
    <location>
        <begin position="12"/>
        <end position="34"/>
    </location>
</feature>
<comment type="caution">
    <text evidence="2">The sequence shown here is derived from an EMBL/GenBank/DDBJ whole genome shotgun (WGS) entry which is preliminary data.</text>
</comment>
<protein>
    <submittedName>
        <fullName evidence="2">Uncharacterized protein</fullName>
    </submittedName>
</protein>
<keyword evidence="1" id="KW-0812">Transmembrane</keyword>
<evidence type="ECO:0000313" key="2">
    <source>
        <dbReference type="EMBL" id="ODM90159.1"/>
    </source>
</evidence>
<gene>
    <name evidence="2" type="ORF">Ocin01_16523</name>
</gene>
<keyword evidence="1" id="KW-0472">Membrane</keyword>
<sequence>MALKFPKVSTIAVFCFYTMCSLILDNFFAIYYQYGYGRYRPEYWCIEESDEVKDEDFPSKLKTCDTEIGLLEAYTISFAHLLPYF</sequence>
<evidence type="ECO:0000313" key="3">
    <source>
        <dbReference type="Proteomes" id="UP000094527"/>
    </source>
</evidence>
<evidence type="ECO:0000256" key="1">
    <source>
        <dbReference type="SAM" id="Phobius"/>
    </source>
</evidence>
<proteinExistence type="predicted"/>
<accession>A0A1D2MB56</accession>
<dbReference type="EMBL" id="LJIJ01002136">
    <property type="protein sequence ID" value="ODM90159.1"/>
    <property type="molecule type" value="Genomic_DNA"/>
</dbReference>
<dbReference type="AlphaFoldDB" id="A0A1D2MB56"/>
<name>A0A1D2MB56_ORCCI</name>
<keyword evidence="3" id="KW-1185">Reference proteome</keyword>